<name>A0ABS4EE09_9FIRM</name>
<reference evidence="1 2" key="1">
    <citation type="submission" date="2021-03" db="EMBL/GenBank/DDBJ databases">
        <title>Genomic Encyclopedia of Type Strains, Phase IV (KMG-IV): sequencing the most valuable type-strain genomes for metagenomic binning, comparative biology and taxonomic classification.</title>
        <authorList>
            <person name="Goeker M."/>
        </authorList>
    </citation>
    <scope>NUCLEOTIDE SEQUENCE [LARGE SCALE GENOMIC DNA]</scope>
    <source>
        <strain evidence="1 2">DSM 1289</strain>
    </source>
</reference>
<evidence type="ECO:0008006" key="3">
    <source>
        <dbReference type="Google" id="ProtNLM"/>
    </source>
</evidence>
<evidence type="ECO:0000313" key="1">
    <source>
        <dbReference type="EMBL" id="MBP1856164.1"/>
    </source>
</evidence>
<dbReference type="EMBL" id="JAGGJX010000007">
    <property type="protein sequence ID" value="MBP1856164.1"/>
    <property type="molecule type" value="Genomic_DNA"/>
</dbReference>
<organism evidence="1 2">
    <name type="scientific">Metaclostridioides mangenotii</name>
    <dbReference type="NCBI Taxonomy" id="1540"/>
    <lineage>
        <taxon>Bacteria</taxon>
        <taxon>Bacillati</taxon>
        <taxon>Bacillota</taxon>
        <taxon>Clostridia</taxon>
        <taxon>Peptostreptococcales</taxon>
        <taxon>Peptostreptococcaceae</taxon>
        <taxon>Metaclostridioides</taxon>
    </lineage>
</organism>
<accession>A0ABS4EE09</accession>
<comment type="caution">
    <text evidence="1">The sequence shown here is derived from an EMBL/GenBank/DDBJ whole genome shotgun (WGS) entry which is preliminary data.</text>
</comment>
<keyword evidence="2" id="KW-1185">Reference proteome</keyword>
<evidence type="ECO:0000313" key="2">
    <source>
        <dbReference type="Proteomes" id="UP000767291"/>
    </source>
</evidence>
<proteinExistence type="predicted"/>
<dbReference type="Proteomes" id="UP000767291">
    <property type="component" value="Unassembled WGS sequence"/>
</dbReference>
<sequence>MQGAVKLNIFLDTNIIFNDPFLRRGKLSVLNELSMLDDSTIYLSKAVVAELKRGHLNFINENLEIVKRKSGNLNTNLFDKSKHIDVKVDLDYFNEQFDTRIESMVNQGMIKIVPYYLEVLDEIVRIDMYEVLPFVQKDHDDKVKKNQFVMQLFGILMLSI</sequence>
<protein>
    <recommendedName>
        <fullName evidence="3">DUF4935 domain-containing protein</fullName>
    </recommendedName>
</protein>
<gene>
    <name evidence="1" type="ORF">J2Z43_002612</name>
</gene>
<dbReference type="RefSeq" id="WP_209457508.1">
    <property type="nucleotide sequence ID" value="NZ_BAAACS010000017.1"/>
</dbReference>